<dbReference type="EMBL" id="NIDE01000001">
    <property type="protein sequence ID" value="OWK47018.1"/>
    <property type="molecule type" value="Genomic_DNA"/>
</dbReference>
<dbReference type="OrthoDB" id="292066at2"/>
<evidence type="ECO:0000256" key="1">
    <source>
        <dbReference type="SAM" id="Phobius"/>
    </source>
</evidence>
<feature type="transmembrane region" description="Helical" evidence="1">
    <location>
        <begin position="224"/>
        <end position="240"/>
    </location>
</feature>
<feature type="transmembrane region" description="Helical" evidence="1">
    <location>
        <begin position="171"/>
        <end position="192"/>
    </location>
</feature>
<feature type="transmembrane region" description="Helical" evidence="1">
    <location>
        <begin position="101"/>
        <end position="123"/>
    </location>
</feature>
<organism evidence="2 3">
    <name type="scientific">Fimbriiglobus ruber</name>
    <dbReference type="NCBI Taxonomy" id="1908690"/>
    <lineage>
        <taxon>Bacteria</taxon>
        <taxon>Pseudomonadati</taxon>
        <taxon>Planctomycetota</taxon>
        <taxon>Planctomycetia</taxon>
        <taxon>Gemmatales</taxon>
        <taxon>Gemmataceae</taxon>
        <taxon>Fimbriiglobus</taxon>
    </lineage>
</organism>
<dbReference type="AlphaFoldDB" id="A0A225E8B8"/>
<accession>A0A225E8B8</accession>
<proteinExistence type="predicted"/>
<keyword evidence="1" id="KW-1133">Transmembrane helix</keyword>
<feature type="transmembrane region" description="Helical" evidence="1">
    <location>
        <begin position="64"/>
        <end position="89"/>
    </location>
</feature>
<sequence>MGADTTGAWPVLFAGFAGLGGAGLGLIYGLTVGAVRGWRLVPFGAVLLGISGAAVGLTQSDRSIASFLGSVGAVTGLAIGAAVGAVESLGRALRATRPAPAGLKLLAVGGSWVIAAVGALTIAEWPGDVGESVCGVWGCFPPLQALLAMHVFWCVVLACFVWSVATWRPRALYFTGVALLIVGGSCLVAIVARDLSEWVSRMPEEYQAYWPRRVAYTLATHSDLPVVQALLAGVVCAIAGRKTGRRPVRRDRACETISGSGR</sequence>
<name>A0A225E8B8_9BACT</name>
<evidence type="ECO:0000313" key="3">
    <source>
        <dbReference type="Proteomes" id="UP000214646"/>
    </source>
</evidence>
<protein>
    <submittedName>
        <fullName evidence="2">Uncharacterized protein</fullName>
    </submittedName>
</protein>
<feature type="transmembrane region" description="Helical" evidence="1">
    <location>
        <begin position="6"/>
        <end position="28"/>
    </location>
</feature>
<keyword evidence="1" id="KW-0812">Transmembrane</keyword>
<feature type="transmembrane region" description="Helical" evidence="1">
    <location>
        <begin position="40"/>
        <end position="58"/>
    </location>
</feature>
<evidence type="ECO:0000313" key="2">
    <source>
        <dbReference type="EMBL" id="OWK47018.1"/>
    </source>
</evidence>
<reference evidence="3" key="1">
    <citation type="submission" date="2017-06" db="EMBL/GenBank/DDBJ databases">
        <title>Genome analysis of Fimbriiglobus ruber SP5, the first member of the order Planctomycetales with confirmed chitinolytic capability.</title>
        <authorList>
            <person name="Ravin N.V."/>
            <person name="Rakitin A.L."/>
            <person name="Ivanova A.A."/>
            <person name="Beletsky A.V."/>
            <person name="Kulichevskaya I.S."/>
            <person name="Mardanov A.V."/>
            <person name="Dedysh S.N."/>
        </authorList>
    </citation>
    <scope>NUCLEOTIDE SEQUENCE [LARGE SCALE GENOMIC DNA]</scope>
    <source>
        <strain evidence="3">SP5</strain>
    </source>
</reference>
<keyword evidence="1" id="KW-0472">Membrane</keyword>
<keyword evidence="3" id="KW-1185">Reference proteome</keyword>
<dbReference type="RefSeq" id="WP_143392816.1">
    <property type="nucleotide sequence ID" value="NZ_NIDE01000001.1"/>
</dbReference>
<comment type="caution">
    <text evidence="2">The sequence shown here is derived from an EMBL/GenBank/DDBJ whole genome shotgun (WGS) entry which is preliminary data.</text>
</comment>
<dbReference type="Proteomes" id="UP000214646">
    <property type="component" value="Unassembled WGS sequence"/>
</dbReference>
<gene>
    <name evidence="2" type="ORF">FRUB_00717</name>
</gene>
<feature type="transmembrane region" description="Helical" evidence="1">
    <location>
        <begin position="143"/>
        <end position="164"/>
    </location>
</feature>